<dbReference type="EMBL" id="BRYB01001738">
    <property type="protein sequence ID" value="GMI32444.1"/>
    <property type="molecule type" value="Genomic_DNA"/>
</dbReference>
<feature type="domain" description="Protein kinase" evidence="4">
    <location>
        <begin position="1"/>
        <end position="216"/>
    </location>
</feature>
<dbReference type="InterPro" id="IPR000719">
    <property type="entry name" value="Prot_kinase_dom"/>
</dbReference>
<dbReference type="Gene3D" id="3.30.200.20">
    <property type="entry name" value="Phosphorylase Kinase, domain 1"/>
    <property type="match status" value="1"/>
</dbReference>
<evidence type="ECO:0000256" key="3">
    <source>
        <dbReference type="SAM" id="MobiDB-lite"/>
    </source>
</evidence>
<dbReference type="Pfam" id="PF00069">
    <property type="entry name" value="Pkinase"/>
    <property type="match status" value="1"/>
</dbReference>
<evidence type="ECO:0000259" key="4">
    <source>
        <dbReference type="PROSITE" id="PS50011"/>
    </source>
</evidence>
<feature type="non-terminal residue" evidence="5">
    <location>
        <position position="1"/>
    </location>
</feature>
<dbReference type="InterPro" id="IPR050117">
    <property type="entry name" value="MAPK"/>
</dbReference>
<dbReference type="SMART" id="SM00220">
    <property type="entry name" value="S_TKc"/>
    <property type="match status" value="1"/>
</dbReference>
<dbReference type="PROSITE" id="PS50011">
    <property type="entry name" value="PROTEIN_KINASE_DOM"/>
    <property type="match status" value="1"/>
</dbReference>
<comment type="caution">
    <text evidence="5">The sequence shown here is derived from an EMBL/GenBank/DDBJ whole genome shotgun (WGS) entry which is preliminary data.</text>
</comment>
<dbReference type="Gene3D" id="1.10.510.10">
    <property type="entry name" value="Transferase(Phosphotransferase) domain 1"/>
    <property type="match status" value="2"/>
</dbReference>
<dbReference type="Proteomes" id="UP001165060">
    <property type="component" value="Unassembled WGS sequence"/>
</dbReference>
<feature type="region of interest" description="Disordered" evidence="3">
    <location>
        <begin position="30"/>
        <end position="62"/>
    </location>
</feature>
<evidence type="ECO:0000313" key="5">
    <source>
        <dbReference type="EMBL" id="GMI32444.1"/>
    </source>
</evidence>
<gene>
    <name evidence="5" type="ORF">TeGR_g3577</name>
</gene>
<dbReference type="SUPFAM" id="SSF56112">
    <property type="entry name" value="Protein kinase-like (PK-like)"/>
    <property type="match status" value="1"/>
</dbReference>
<evidence type="ECO:0000256" key="1">
    <source>
        <dbReference type="ARBA" id="ARBA00022741"/>
    </source>
</evidence>
<evidence type="ECO:0000313" key="6">
    <source>
        <dbReference type="Proteomes" id="UP001165060"/>
    </source>
</evidence>
<feature type="compositionally biased region" description="Low complexity" evidence="3">
    <location>
        <begin position="34"/>
        <end position="47"/>
    </location>
</feature>
<keyword evidence="2" id="KW-0067">ATP-binding</keyword>
<keyword evidence="1" id="KW-0547">Nucleotide-binding</keyword>
<proteinExistence type="predicted"/>
<evidence type="ECO:0000256" key="2">
    <source>
        <dbReference type="ARBA" id="ARBA00022840"/>
    </source>
</evidence>
<accession>A0ABQ6MU58</accession>
<dbReference type="InterPro" id="IPR011009">
    <property type="entry name" value="Kinase-like_dom_sf"/>
</dbReference>
<dbReference type="PANTHER" id="PTHR24055">
    <property type="entry name" value="MITOGEN-ACTIVATED PROTEIN KINASE"/>
    <property type="match status" value="1"/>
</dbReference>
<name>A0ABQ6MU58_9STRA</name>
<reference evidence="5 6" key="1">
    <citation type="journal article" date="2023" name="Commun. Biol.">
        <title>Genome analysis of Parmales, the sister group of diatoms, reveals the evolutionary specialization of diatoms from phago-mixotrophs to photoautotrophs.</title>
        <authorList>
            <person name="Ban H."/>
            <person name="Sato S."/>
            <person name="Yoshikawa S."/>
            <person name="Yamada K."/>
            <person name="Nakamura Y."/>
            <person name="Ichinomiya M."/>
            <person name="Sato N."/>
            <person name="Blanc-Mathieu R."/>
            <person name="Endo H."/>
            <person name="Kuwata A."/>
            <person name="Ogata H."/>
        </authorList>
    </citation>
    <scope>NUCLEOTIDE SEQUENCE [LARGE SCALE GENOMIC DNA]</scope>
</reference>
<organism evidence="5 6">
    <name type="scientific">Tetraparma gracilis</name>
    <dbReference type="NCBI Taxonomy" id="2962635"/>
    <lineage>
        <taxon>Eukaryota</taxon>
        <taxon>Sar</taxon>
        <taxon>Stramenopiles</taxon>
        <taxon>Ochrophyta</taxon>
        <taxon>Bolidophyceae</taxon>
        <taxon>Parmales</taxon>
        <taxon>Triparmaceae</taxon>
        <taxon>Tetraparma</taxon>
    </lineage>
</organism>
<protein>
    <recommendedName>
        <fullName evidence="4">Protein kinase domain-containing protein</fullName>
    </recommendedName>
</protein>
<sequence length="269" mass="30020">DLKPANILLNEDCTLKICDFGLARGVDDDAMQKPSASAPPGAGTPSGKGEVPGVPPTPKSLQRQLTKHVVTRWYRAPELILLQNYTSAVDMWSAGCIFAELLSMQEGSVPSYQDRQPLFPGKSCFPLSADRPTTYADQLDQLNVIFDVIGTPSDADISSIGNVRDYLSKLEVKKSRGLDSLYKDADPRGLELLDLMLKFNPRKRCTVEEALAHPFLADVRRKGGEEAFEKIVCEDKGGIEELREKIWKESLHYRKLDAEKLKQRQETKK</sequence>
<keyword evidence="6" id="KW-1185">Reference proteome</keyword>